<feature type="transmembrane region" description="Helical" evidence="6">
    <location>
        <begin position="73"/>
        <end position="92"/>
    </location>
</feature>
<dbReference type="InterPro" id="IPR001123">
    <property type="entry name" value="LeuE-type"/>
</dbReference>
<evidence type="ECO:0000256" key="1">
    <source>
        <dbReference type="ARBA" id="ARBA00004651"/>
    </source>
</evidence>
<evidence type="ECO:0000256" key="6">
    <source>
        <dbReference type="SAM" id="Phobius"/>
    </source>
</evidence>
<dbReference type="PANTHER" id="PTHR30086">
    <property type="entry name" value="ARGININE EXPORTER PROTEIN ARGO"/>
    <property type="match status" value="1"/>
</dbReference>
<evidence type="ECO:0000256" key="2">
    <source>
        <dbReference type="ARBA" id="ARBA00022475"/>
    </source>
</evidence>
<sequence length="213" mass="22778">MTWQDIATFAFATFLLVSSPGPNGALIVKTVSTSGVPAGFANIAGFFSAFWIHGTFSIFGLSVIVMQSAMAFAVVKYIGAAYLLWLGLKALYEAAFYRERQGGGTSQPRPKSLKHAYLEGLLTNGLNPKVSMFYLAVFPQFMSHDGGHVLVAAYMLVAIHSIINIAWFSLVILLLSRLRTIALAGGLRRGLKAITGAVFIGFSAKLAAAQSPP</sequence>
<comment type="subcellular location">
    <subcellularLocation>
        <location evidence="1">Cell membrane</location>
        <topology evidence="1">Multi-pass membrane protein</topology>
    </subcellularLocation>
</comment>
<dbReference type="RefSeq" id="WP_156593099.1">
    <property type="nucleotide sequence ID" value="NZ_WPHU01000016.1"/>
</dbReference>
<evidence type="ECO:0000313" key="7">
    <source>
        <dbReference type="EMBL" id="MVA59291.1"/>
    </source>
</evidence>
<name>A0A7K1RMU4_AGRVI</name>
<evidence type="ECO:0000256" key="4">
    <source>
        <dbReference type="ARBA" id="ARBA00022989"/>
    </source>
</evidence>
<evidence type="ECO:0000256" key="3">
    <source>
        <dbReference type="ARBA" id="ARBA00022692"/>
    </source>
</evidence>
<dbReference type="Proteomes" id="UP000440716">
    <property type="component" value="Unassembled WGS sequence"/>
</dbReference>
<dbReference type="PANTHER" id="PTHR30086:SF20">
    <property type="entry name" value="ARGININE EXPORTER PROTEIN ARGO-RELATED"/>
    <property type="match status" value="1"/>
</dbReference>
<dbReference type="AlphaFoldDB" id="A0A7K1RMU4"/>
<accession>A0A7K1RMU4</accession>
<gene>
    <name evidence="7" type="ORF">GOZ88_24665</name>
</gene>
<keyword evidence="3 6" id="KW-0812">Transmembrane</keyword>
<feature type="transmembrane region" description="Helical" evidence="6">
    <location>
        <begin position="151"/>
        <end position="178"/>
    </location>
</feature>
<organism evidence="7 8">
    <name type="scientific">Agrobacterium vitis</name>
    <name type="common">Rhizobium vitis</name>
    <dbReference type="NCBI Taxonomy" id="373"/>
    <lineage>
        <taxon>Bacteria</taxon>
        <taxon>Pseudomonadati</taxon>
        <taxon>Pseudomonadota</taxon>
        <taxon>Alphaproteobacteria</taxon>
        <taxon>Hyphomicrobiales</taxon>
        <taxon>Rhizobiaceae</taxon>
        <taxon>Rhizobium/Agrobacterium group</taxon>
        <taxon>Agrobacterium</taxon>
    </lineage>
</organism>
<dbReference type="GO" id="GO:0015171">
    <property type="term" value="F:amino acid transmembrane transporter activity"/>
    <property type="evidence" value="ECO:0007669"/>
    <property type="project" value="TreeGrafter"/>
</dbReference>
<proteinExistence type="predicted"/>
<comment type="caution">
    <text evidence="7">The sequence shown here is derived from an EMBL/GenBank/DDBJ whole genome shotgun (WGS) entry which is preliminary data.</text>
</comment>
<keyword evidence="4 6" id="KW-1133">Transmembrane helix</keyword>
<dbReference type="PIRSF" id="PIRSF006324">
    <property type="entry name" value="LeuE"/>
    <property type="match status" value="1"/>
</dbReference>
<reference evidence="7 8" key="1">
    <citation type="submission" date="2019-12" db="EMBL/GenBank/DDBJ databases">
        <title>Whole-genome sequencing of Allorhizobium vitis.</title>
        <authorList>
            <person name="Gan H.M."/>
            <person name="Szegedi E."/>
            <person name="Burr T."/>
            <person name="Savka M.A."/>
        </authorList>
    </citation>
    <scope>NUCLEOTIDE SEQUENCE [LARGE SCALE GENOMIC DNA]</scope>
    <source>
        <strain evidence="7 8">CG415</strain>
    </source>
</reference>
<keyword evidence="5 6" id="KW-0472">Membrane</keyword>
<protein>
    <submittedName>
        <fullName evidence="7">LysE family translocator</fullName>
    </submittedName>
</protein>
<evidence type="ECO:0000256" key="5">
    <source>
        <dbReference type="ARBA" id="ARBA00023136"/>
    </source>
</evidence>
<evidence type="ECO:0000313" key="8">
    <source>
        <dbReference type="Proteomes" id="UP000440716"/>
    </source>
</evidence>
<feature type="transmembrane region" description="Helical" evidence="6">
    <location>
        <begin position="41"/>
        <end position="66"/>
    </location>
</feature>
<dbReference type="EMBL" id="WPHU01000016">
    <property type="protein sequence ID" value="MVA59291.1"/>
    <property type="molecule type" value="Genomic_DNA"/>
</dbReference>
<dbReference type="GO" id="GO:0005886">
    <property type="term" value="C:plasma membrane"/>
    <property type="evidence" value="ECO:0007669"/>
    <property type="project" value="UniProtKB-SubCell"/>
</dbReference>
<dbReference type="Pfam" id="PF01810">
    <property type="entry name" value="LysE"/>
    <property type="match status" value="1"/>
</dbReference>
<keyword evidence="2" id="KW-1003">Cell membrane</keyword>